<dbReference type="CDD" id="cd00371">
    <property type="entry name" value="HMA"/>
    <property type="match status" value="1"/>
</dbReference>
<evidence type="ECO:0000259" key="1">
    <source>
        <dbReference type="PROSITE" id="PS50846"/>
    </source>
</evidence>
<comment type="caution">
    <text evidence="2">The sequence shown here is derived from an EMBL/GenBank/DDBJ whole genome shotgun (WGS) entry which is preliminary data.</text>
</comment>
<reference evidence="2 3" key="1">
    <citation type="journal article" date="2015" name="Nature">
        <title>rRNA introns, odd ribosomes, and small enigmatic genomes across a large radiation of phyla.</title>
        <authorList>
            <person name="Brown C.T."/>
            <person name="Hug L.A."/>
            <person name="Thomas B.C."/>
            <person name="Sharon I."/>
            <person name="Castelle C.J."/>
            <person name="Singh A."/>
            <person name="Wilkins M.J."/>
            <person name="Williams K.H."/>
            <person name="Banfield J.F."/>
        </authorList>
    </citation>
    <scope>NUCLEOTIDE SEQUENCE [LARGE SCALE GENOMIC DNA]</scope>
</reference>
<sequence length="82" mass="9361">MPWEFQEETLQLIKDMQTQTVNITGTTCPACKKLIEKRIFTISDITGVNVDFKSGKSVIESNRPISKEEINKVLEELPYEAN</sequence>
<dbReference type="InterPro" id="IPR006121">
    <property type="entry name" value="HMA_dom"/>
</dbReference>
<dbReference type="AlphaFoldDB" id="A0A0G0T8P9"/>
<dbReference type="InterPro" id="IPR036163">
    <property type="entry name" value="HMA_dom_sf"/>
</dbReference>
<organism evidence="2 3">
    <name type="scientific">Candidatus Woesebacteria bacterium GW2011_GWA2_40_7</name>
    <dbReference type="NCBI Taxonomy" id="1618562"/>
    <lineage>
        <taxon>Bacteria</taxon>
        <taxon>Candidatus Woeseibacteriota</taxon>
    </lineage>
</organism>
<accession>A0A0G0T8P9</accession>
<gene>
    <name evidence="2" type="ORF">UU16_C0023G0019</name>
</gene>
<name>A0A0G0T8P9_9BACT</name>
<evidence type="ECO:0000313" key="3">
    <source>
        <dbReference type="Proteomes" id="UP000034013"/>
    </source>
</evidence>
<dbReference type="GO" id="GO:0046872">
    <property type="term" value="F:metal ion binding"/>
    <property type="evidence" value="ECO:0007669"/>
    <property type="project" value="InterPro"/>
</dbReference>
<dbReference type="PROSITE" id="PS50846">
    <property type="entry name" value="HMA_2"/>
    <property type="match status" value="1"/>
</dbReference>
<dbReference type="Gene3D" id="3.30.70.100">
    <property type="match status" value="1"/>
</dbReference>
<protein>
    <recommendedName>
        <fullName evidence="1">HMA domain-containing protein</fullName>
    </recommendedName>
</protein>
<dbReference type="SUPFAM" id="SSF55008">
    <property type="entry name" value="HMA, heavy metal-associated domain"/>
    <property type="match status" value="1"/>
</dbReference>
<proteinExistence type="predicted"/>
<dbReference type="Proteomes" id="UP000034013">
    <property type="component" value="Unassembled WGS sequence"/>
</dbReference>
<feature type="domain" description="HMA" evidence="1">
    <location>
        <begin position="17"/>
        <end position="82"/>
    </location>
</feature>
<dbReference type="Pfam" id="PF00403">
    <property type="entry name" value="HMA"/>
    <property type="match status" value="1"/>
</dbReference>
<evidence type="ECO:0000313" key="2">
    <source>
        <dbReference type="EMBL" id="KKR73354.1"/>
    </source>
</evidence>
<dbReference type="EMBL" id="LBZO01000023">
    <property type="protein sequence ID" value="KKR73354.1"/>
    <property type="molecule type" value="Genomic_DNA"/>
</dbReference>